<dbReference type="Proteomes" id="UP001187192">
    <property type="component" value="Unassembled WGS sequence"/>
</dbReference>
<accession>A0AA87ZVH8</accession>
<dbReference type="PANTHER" id="PTHR32468">
    <property type="entry name" value="CATION/H + ANTIPORTER"/>
    <property type="match status" value="1"/>
</dbReference>
<evidence type="ECO:0000313" key="8">
    <source>
        <dbReference type="Proteomes" id="UP001187192"/>
    </source>
</evidence>
<evidence type="ECO:0000256" key="1">
    <source>
        <dbReference type="ARBA" id="ARBA00022448"/>
    </source>
</evidence>
<dbReference type="InterPro" id="IPR050794">
    <property type="entry name" value="CPA2_transporter"/>
</dbReference>
<dbReference type="GO" id="GO:0098662">
    <property type="term" value="P:inorganic cation transmembrane transport"/>
    <property type="evidence" value="ECO:0007669"/>
    <property type="project" value="TreeGrafter"/>
</dbReference>
<reference evidence="7" key="1">
    <citation type="submission" date="2023-07" db="EMBL/GenBank/DDBJ databases">
        <title>draft genome sequence of fig (Ficus carica).</title>
        <authorList>
            <person name="Takahashi T."/>
            <person name="Nishimura K."/>
        </authorList>
    </citation>
    <scope>NUCLEOTIDE SEQUENCE</scope>
</reference>
<feature type="chain" id="PRO_5041737479" description="Cation/H(+) antiporter C-terminal domain-containing protein" evidence="5">
    <location>
        <begin position="24"/>
        <end position="255"/>
    </location>
</feature>
<keyword evidence="8" id="KW-1185">Reference proteome</keyword>
<protein>
    <recommendedName>
        <fullName evidence="6">Cation/H(+) antiporter C-terminal domain-containing protein</fullName>
    </recommendedName>
</protein>
<keyword evidence="2" id="KW-0633">Potassium transport</keyword>
<dbReference type="AlphaFoldDB" id="A0AA87ZVH8"/>
<evidence type="ECO:0000256" key="4">
    <source>
        <dbReference type="ARBA" id="ARBA00023065"/>
    </source>
</evidence>
<keyword evidence="3" id="KW-0630">Potassium</keyword>
<evidence type="ECO:0000259" key="6">
    <source>
        <dbReference type="Pfam" id="PF23259"/>
    </source>
</evidence>
<sequence length="255" mass="28861">MMRPTRQCMRVFAVLLKTSSSLSLSSLPPQSTVQHRKQHRRRLTPIQHQYPIICSMYRGNSCRQGFFTRNELVPLLLPCGGIFIGGPDDREALAYATHMSNQQSEVAVTVVRIVLQKKKECTNEEQEMEASLDDSVTEDFKLKNVGNALAVWHEIEVEEEDEVTSAIRSVEEHYDLVMVGRRRSWDVSKGEREMSDFVENVELGVIRDTLASTDFCGGMVSVLVMQHHIRDGYTSTYRSNSVKSNNGELSSISLC</sequence>
<name>A0AA87ZVH8_FICCA</name>
<dbReference type="GO" id="GO:0006813">
    <property type="term" value="P:potassium ion transport"/>
    <property type="evidence" value="ECO:0007669"/>
    <property type="project" value="UniProtKB-KW"/>
</dbReference>
<evidence type="ECO:0000256" key="5">
    <source>
        <dbReference type="SAM" id="SignalP"/>
    </source>
</evidence>
<gene>
    <name evidence="7" type="ORF">TIFTF001_010448</name>
</gene>
<feature type="domain" description="Cation/H(+) antiporter C-terminal" evidence="6">
    <location>
        <begin position="82"/>
        <end position="228"/>
    </location>
</feature>
<evidence type="ECO:0000313" key="7">
    <source>
        <dbReference type="EMBL" id="GMN41222.1"/>
    </source>
</evidence>
<dbReference type="GO" id="GO:0006885">
    <property type="term" value="P:regulation of pH"/>
    <property type="evidence" value="ECO:0007669"/>
    <property type="project" value="TreeGrafter"/>
</dbReference>
<keyword evidence="5" id="KW-0732">Signal</keyword>
<dbReference type="GO" id="GO:0012505">
    <property type="term" value="C:endomembrane system"/>
    <property type="evidence" value="ECO:0007669"/>
    <property type="project" value="TreeGrafter"/>
</dbReference>
<keyword evidence="4" id="KW-0406">Ion transport</keyword>
<evidence type="ECO:0000256" key="2">
    <source>
        <dbReference type="ARBA" id="ARBA00022538"/>
    </source>
</evidence>
<evidence type="ECO:0000256" key="3">
    <source>
        <dbReference type="ARBA" id="ARBA00022958"/>
    </source>
</evidence>
<dbReference type="PANTHER" id="PTHR32468:SF108">
    <property type="entry name" value="CATION_H(+) ANTIPORTER 15-LIKE"/>
    <property type="match status" value="1"/>
</dbReference>
<feature type="signal peptide" evidence="5">
    <location>
        <begin position="1"/>
        <end position="23"/>
    </location>
</feature>
<dbReference type="InterPro" id="IPR057290">
    <property type="entry name" value="CHX17_C"/>
</dbReference>
<comment type="caution">
    <text evidence="7">The sequence shown here is derived from an EMBL/GenBank/DDBJ whole genome shotgun (WGS) entry which is preliminary data.</text>
</comment>
<proteinExistence type="predicted"/>
<organism evidence="7 8">
    <name type="scientific">Ficus carica</name>
    <name type="common">Common fig</name>
    <dbReference type="NCBI Taxonomy" id="3494"/>
    <lineage>
        <taxon>Eukaryota</taxon>
        <taxon>Viridiplantae</taxon>
        <taxon>Streptophyta</taxon>
        <taxon>Embryophyta</taxon>
        <taxon>Tracheophyta</taxon>
        <taxon>Spermatophyta</taxon>
        <taxon>Magnoliopsida</taxon>
        <taxon>eudicotyledons</taxon>
        <taxon>Gunneridae</taxon>
        <taxon>Pentapetalae</taxon>
        <taxon>rosids</taxon>
        <taxon>fabids</taxon>
        <taxon>Rosales</taxon>
        <taxon>Moraceae</taxon>
        <taxon>Ficeae</taxon>
        <taxon>Ficus</taxon>
    </lineage>
</organism>
<dbReference type="Pfam" id="PF23259">
    <property type="entry name" value="CHX17_C"/>
    <property type="match status" value="1"/>
</dbReference>
<keyword evidence="1" id="KW-0813">Transport</keyword>
<dbReference type="EMBL" id="BTGU01000012">
    <property type="protein sequence ID" value="GMN41222.1"/>
    <property type="molecule type" value="Genomic_DNA"/>
</dbReference>